<dbReference type="InterPro" id="IPR032179">
    <property type="entry name" value="Cry22Aa_Ig-like"/>
</dbReference>
<sequence>MNNVMTKTKKAFLALTVLIFAAVLAPITISMGKSYASAYSIRVNKATNVVTIYNSSGAAVKAMICSTGEATPIGTFRIQEKYRWHELMGPCWGQYCSRYRPGMLFHSVYYWTNGDPSSLDYDAWDKLGTTASHGCIRLTTADAKWLYDNCSYGTTVSIFYGSSADDPLGKPVVIKVSQGAWNGWDPTDPNSSNPWHAARPSIKVRNTKIQYGSNFNPTSTITAYDSAGNDVTSTVSISGANKVKTKKLGKKFKVTYSVTDALGRTASKVVTYKIVDLKKPIIKGFSTKKKNREYNSLFYYKKKVSAKSYAGKNLNKKLLVYVKMPHSSKYIKLRGKAIYLNKLGTYTFKYKVKNPKNKKTAVKYRKIKVNDNKKPQIFGMTSTRTVNYKTTINLKSGLYAKLRSGKKFRSSIILKINTPNGNKGTYKYSKIKTAFTFNQLGKYKFTYIAKNPRSGKTLTCYRYVTVVDPVTITANNVTSGLDLYNPNTNTIQPINYNVLSLATASGLKSGNLTGLIKITSVKNPLNQNVAVSNGLVTLDKAGIYTVTYQVSGTNLRTATKTITIKVINSKVGSTNVPNNKQTDDTQTPDTGSNQTPDIENAQTQDNVSIQSSDTN</sequence>
<dbReference type="PROSITE" id="PS52029">
    <property type="entry name" value="LD_TPASE"/>
    <property type="match status" value="1"/>
</dbReference>
<dbReference type="CDD" id="cd16913">
    <property type="entry name" value="YkuD_like"/>
    <property type="match status" value="1"/>
</dbReference>
<evidence type="ECO:0000256" key="7">
    <source>
        <dbReference type="SAM" id="MobiDB-lite"/>
    </source>
</evidence>
<dbReference type="InterPro" id="IPR005490">
    <property type="entry name" value="LD_TPept_cat_dom"/>
</dbReference>
<evidence type="ECO:0000256" key="6">
    <source>
        <dbReference type="PROSITE-ProRule" id="PRU01373"/>
    </source>
</evidence>
<dbReference type="Gene3D" id="2.60.40.10">
    <property type="entry name" value="Immunoglobulins"/>
    <property type="match status" value="3"/>
</dbReference>
<evidence type="ECO:0000256" key="3">
    <source>
        <dbReference type="ARBA" id="ARBA00022960"/>
    </source>
</evidence>
<keyword evidence="4 6" id="KW-0573">Peptidoglycan synthesis</keyword>
<dbReference type="UniPathway" id="UPA00219"/>
<dbReference type="Proteomes" id="UP000255036">
    <property type="component" value="Unassembled WGS sequence"/>
</dbReference>
<dbReference type="OrthoDB" id="177750at2"/>
<keyword evidence="3 6" id="KW-0133">Cell shape</keyword>
<keyword evidence="2" id="KW-0808">Transferase</keyword>
<dbReference type="GO" id="GO:0008360">
    <property type="term" value="P:regulation of cell shape"/>
    <property type="evidence" value="ECO:0007669"/>
    <property type="project" value="UniProtKB-UniRule"/>
</dbReference>
<organism evidence="9 10">
    <name type="scientific">Anaerosacchariphilus polymeriproducens</name>
    <dbReference type="NCBI Taxonomy" id="1812858"/>
    <lineage>
        <taxon>Bacteria</taxon>
        <taxon>Bacillati</taxon>
        <taxon>Bacillota</taxon>
        <taxon>Clostridia</taxon>
        <taxon>Lachnospirales</taxon>
        <taxon>Lachnospiraceae</taxon>
        <taxon>Anaerosacchariphilus</taxon>
    </lineage>
</organism>
<protein>
    <submittedName>
        <fullName evidence="9">L,D-transpeptidase</fullName>
    </submittedName>
</protein>
<dbReference type="InterPro" id="IPR013783">
    <property type="entry name" value="Ig-like_fold"/>
</dbReference>
<dbReference type="GO" id="GO:0005576">
    <property type="term" value="C:extracellular region"/>
    <property type="evidence" value="ECO:0007669"/>
    <property type="project" value="TreeGrafter"/>
</dbReference>
<dbReference type="Pfam" id="PF03734">
    <property type="entry name" value="YkuD"/>
    <property type="match status" value="1"/>
</dbReference>
<feature type="region of interest" description="Disordered" evidence="7">
    <location>
        <begin position="572"/>
        <end position="615"/>
    </location>
</feature>
<gene>
    <name evidence="9" type="ORF">DWV06_16490</name>
</gene>
<dbReference type="PANTHER" id="PTHR30582:SF2">
    <property type="entry name" value="L,D-TRANSPEPTIDASE YCIB-RELATED"/>
    <property type="match status" value="1"/>
</dbReference>
<dbReference type="GO" id="GO:0016740">
    <property type="term" value="F:transferase activity"/>
    <property type="evidence" value="ECO:0007669"/>
    <property type="project" value="UniProtKB-KW"/>
</dbReference>
<evidence type="ECO:0000313" key="10">
    <source>
        <dbReference type="Proteomes" id="UP000255036"/>
    </source>
</evidence>
<keyword evidence="10" id="KW-1185">Reference proteome</keyword>
<dbReference type="PANTHER" id="PTHR30582">
    <property type="entry name" value="L,D-TRANSPEPTIDASE"/>
    <property type="match status" value="1"/>
</dbReference>
<dbReference type="InterPro" id="IPR038063">
    <property type="entry name" value="Transpep_catalytic_dom"/>
</dbReference>
<dbReference type="RefSeq" id="WP_115483307.1">
    <property type="nucleotide sequence ID" value="NZ_QRCT01000050.1"/>
</dbReference>
<dbReference type="EMBL" id="QRCT01000050">
    <property type="protein sequence ID" value="RDU22127.1"/>
    <property type="molecule type" value="Genomic_DNA"/>
</dbReference>
<accession>A0A371ARB7</accession>
<keyword evidence="5 6" id="KW-0961">Cell wall biogenesis/degradation</keyword>
<dbReference type="Pfam" id="PF16403">
    <property type="entry name" value="Bact_surface_Ig-like"/>
    <property type="match status" value="1"/>
</dbReference>
<name>A0A371ARB7_9FIRM</name>
<proteinExistence type="predicted"/>
<feature type="active site" description="Nucleophile" evidence="6">
    <location>
        <position position="135"/>
    </location>
</feature>
<feature type="domain" description="L,D-TPase catalytic" evidence="8">
    <location>
        <begin position="39"/>
        <end position="159"/>
    </location>
</feature>
<dbReference type="Gene3D" id="2.40.440.10">
    <property type="entry name" value="L,D-transpeptidase catalytic domain-like"/>
    <property type="match status" value="1"/>
</dbReference>
<dbReference type="SUPFAM" id="SSF141523">
    <property type="entry name" value="L,D-transpeptidase catalytic domain-like"/>
    <property type="match status" value="1"/>
</dbReference>
<evidence type="ECO:0000259" key="8">
    <source>
        <dbReference type="PROSITE" id="PS52029"/>
    </source>
</evidence>
<feature type="active site" description="Proton donor/acceptor" evidence="6">
    <location>
        <position position="106"/>
    </location>
</feature>
<dbReference type="GO" id="GO:0018104">
    <property type="term" value="P:peptidoglycan-protein cross-linking"/>
    <property type="evidence" value="ECO:0007669"/>
    <property type="project" value="TreeGrafter"/>
</dbReference>
<evidence type="ECO:0000256" key="2">
    <source>
        <dbReference type="ARBA" id="ARBA00022679"/>
    </source>
</evidence>
<dbReference type="GO" id="GO:0071972">
    <property type="term" value="F:peptidoglycan L,D-transpeptidase activity"/>
    <property type="evidence" value="ECO:0007669"/>
    <property type="project" value="TreeGrafter"/>
</dbReference>
<dbReference type="AlphaFoldDB" id="A0A371ARB7"/>
<dbReference type="InterPro" id="IPR050979">
    <property type="entry name" value="LD-transpeptidase"/>
</dbReference>
<comment type="caution">
    <text evidence="9">The sequence shown here is derived from an EMBL/GenBank/DDBJ whole genome shotgun (WGS) entry which is preliminary data.</text>
</comment>
<evidence type="ECO:0000313" key="9">
    <source>
        <dbReference type="EMBL" id="RDU22127.1"/>
    </source>
</evidence>
<reference evidence="9 10" key="1">
    <citation type="submission" date="2018-07" db="EMBL/GenBank/DDBJ databases">
        <title>Anaerosacharophilus polymeroproducens gen. nov. sp. nov., an anaerobic bacterium isolated from salt field.</title>
        <authorList>
            <person name="Kim W."/>
            <person name="Yang S.-H."/>
            <person name="Oh J."/>
            <person name="Lee J.-H."/>
            <person name="Kwon K.K."/>
        </authorList>
    </citation>
    <scope>NUCLEOTIDE SEQUENCE [LARGE SCALE GENOMIC DNA]</scope>
    <source>
        <strain evidence="9 10">MCWD5</strain>
    </source>
</reference>
<dbReference type="GO" id="GO:0071555">
    <property type="term" value="P:cell wall organization"/>
    <property type="evidence" value="ECO:0007669"/>
    <property type="project" value="UniProtKB-UniRule"/>
</dbReference>
<evidence type="ECO:0000256" key="4">
    <source>
        <dbReference type="ARBA" id="ARBA00022984"/>
    </source>
</evidence>
<comment type="pathway">
    <text evidence="1 6">Cell wall biogenesis; peptidoglycan biosynthesis.</text>
</comment>
<evidence type="ECO:0000256" key="1">
    <source>
        <dbReference type="ARBA" id="ARBA00004752"/>
    </source>
</evidence>
<evidence type="ECO:0000256" key="5">
    <source>
        <dbReference type="ARBA" id="ARBA00023316"/>
    </source>
</evidence>